<evidence type="ECO:0000313" key="2">
    <source>
        <dbReference type="EMBL" id="KAG0709994.1"/>
    </source>
</evidence>
<feature type="compositionally biased region" description="Polar residues" evidence="1">
    <location>
        <begin position="113"/>
        <end position="129"/>
    </location>
</feature>
<evidence type="ECO:0000313" key="3">
    <source>
        <dbReference type="Proteomes" id="UP000770661"/>
    </source>
</evidence>
<dbReference type="Proteomes" id="UP000770661">
    <property type="component" value="Unassembled WGS sequence"/>
</dbReference>
<name>A0A8J4XQ83_CHIOP</name>
<organism evidence="2 3">
    <name type="scientific">Chionoecetes opilio</name>
    <name type="common">Atlantic snow crab</name>
    <name type="synonym">Cancer opilio</name>
    <dbReference type="NCBI Taxonomy" id="41210"/>
    <lineage>
        <taxon>Eukaryota</taxon>
        <taxon>Metazoa</taxon>
        <taxon>Ecdysozoa</taxon>
        <taxon>Arthropoda</taxon>
        <taxon>Crustacea</taxon>
        <taxon>Multicrustacea</taxon>
        <taxon>Malacostraca</taxon>
        <taxon>Eumalacostraca</taxon>
        <taxon>Eucarida</taxon>
        <taxon>Decapoda</taxon>
        <taxon>Pleocyemata</taxon>
        <taxon>Brachyura</taxon>
        <taxon>Eubrachyura</taxon>
        <taxon>Majoidea</taxon>
        <taxon>Majidae</taxon>
        <taxon>Chionoecetes</taxon>
    </lineage>
</organism>
<sequence length="367" mass="40751">MLLLMAREFPTSPPEDNTFSPIVTGGEYRPGFIRTTARINDRGTNSTPVRPGTAPKPTTLSPLSEHRNGCAKMKRSDEVVVEDRIGNENITEENNVVLDVAPDDLEVIHDPSTLPSTSSNTRNTTQASKPSRRVLWTKNSSAIKKVLHRLVFHMIDINYQSGLVDVPKDYETKRIPPEKKHALLSFRMSLSESLIRAGKCVPKRGFTSSSPRMADRPTKRCQKMGQVRPQKDVRLDKVGSGRGGKKQRQRAAQPGNPAAGPRGAVEDATRSPSSSPRAPQIPSRSGSVDSHASLASTVAKSKKKDKKDNKLSDDEEELMVAFLEENEMRGTRRPRYYRRPDMKNAAWQEQAETSRRKSLICKGGSRA</sequence>
<keyword evidence="3" id="KW-1185">Reference proteome</keyword>
<dbReference type="EMBL" id="JACEEZ010024613">
    <property type="protein sequence ID" value="KAG0709994.1"/>
    <property type="molecule type" value="Genomic_DNA"/>
</dbReference>
<reference evidence="2" key="1">
    <citation type="submission" date="2020-07" db="EMBL/GenBank/DDBJ databases">
        <title>The High-quality genome of the commercially important snow crab, Chionoecetes opilio.</title>
        <authorList>
            <person name="Jeong J.-H."/>
            <person name="Ryu S."/>
        </authorList>
    </citation>
    <scope>NUCLEOTIDE SEQUENCE</scope>
    <source>
        <strain evidence="2">MADBK_172401_WGS</strain>
        <tissue evidence="2">Digestive gland</tissue>
    </source>
</reference>
<feature type="region of interest" description="Disordered" evidence="1">
    <location>
        <begin position="202"/>
        <end position="367"/>
    </location>
</feature>
<feature type="region of interest" description="Disordered" evidence="1">
    <location>
        <begin position="109"/>
        <end position="133"/>
    </location>
</feature>
<feature type="compositionally biased region" description="Basic and acidic residues" evidence="1">
    <location>
        <begin position="229"/>
        <end position="239"/>
    </location>
</feature>
<feature type="compositionally biased region" description="Low complexity" evidence="1">
    <location>
        <begin position="270"/>
        <end position="285"/>
    </location>
</feature>
<accession>A0A8J4XQ83</accession>
<feature type="region of interest" description="Disordered" evidence="1">
    <location>
        <begin position="41"/>
        <end position="69"/>
    </location>
</feature>
<proteinExistence type="predicted"/>
<comment type="caution">
    <text evidence="2">The sequence shown here is derived from an EMBL/GenBank/DDBJ whole genome shotgun (WGS) entry which is preliminary data.</text>
</comment>
<evidence type="ECO:0000256" key="1">
    <source>
        <dbReference type="SAM" id="MobiDB-lite"/>
    </source>
</evidence>
<feature type="compositionally biased region" description="Polar residues" evidence="1">
    <location>
        <begin position="286"/>
        <end position="299"/>
    </location>
</feature>
<gene>
    <name evidence="2" type="ORF">GWK47_023715</name>
</gene>
<dbReference type="AlphaFoldDB" id="A0A8J4XQ83"/>
<protein>
    <submittedName>
        <fullName evidence="2">Uncharacterized protein</fullName>
    </submittedName>
</protein>